<feature type="domain" description="Glutamate synthase" evidence="5">
    <location>
        <begin position="99"/>
        <end position="426"/>
    </location>
</feature>
<keyword evidence="4" id="KW-0812">Transmembrane</keyword>
<dbReference type="PANTHER" id="PTHR43819:SF1">
    <property type="entry name" value="ARCHAEAL-TYPE GLUTAMATE SYNTHASE [NADPH]"/>
    <property type="match status" value="1"/>
</dbReference>
<evidence type="ECO:0000256" key="4">
    <source>
        <dbReference type="SAM" id="Phobius"/>
    </source>
</evidence>
<dbReference type="KEGG" id="sap:Sulac_0724"/>
<dbReference type="STRING" id="679936.Sulac_0724"/>
<proteinExistence type="inferred from homology"/>
<dbReference type="InterPro" id="IPR013785">
    <property type="entry name" value="Aldolase_TIM"/>
</dbReference>
<dbReference type="GO" id="GO:0006537">
    <property type="term" value="P:glutamate biosynthetic process"/>
    <property type="evidence" value="ECO:0007669"/>
    <property type="project" value="InterPro"/>
</dbReference>
<gene>
    <name evidence="6" type="ordered locus">Sulac_0724</name>
</gene>
<keyword evidence="7" id="KW-1185">Reference proteome</keyword>
<protein>
    <submittedName>
        <fullName evidence="6">Ferredoxin-dependent glutamate synthase</fullName>
    </submittedName>
</protein>
<dbReference type="PIRSF" id="PIRSF006429">
    <property type="entry name" value="GOGAT_lg_2"/>
    <property type="match status" value="1"/>
</dbReference>
<feature type="transmembrane region" description="Helical" evidence="4">
    <location>
        <begin position="6"/>
        <end position="28"/>
    </location>
</feature>
<evidence type="ECO:0000259" key="5">
    <source>
        <dbReference type="Pfam" id="PF01645"/>
    </source>
</evidence>
<evidence type="ECO:0000256" key="1">
    <source>
        <dbReference type="ARBA" id="ARBA00009716"/>
    </source>
</evidence>
<dbReference type="EMBL" id="CP003179">
    <property type="protein sequence ID" value="AEW04231.1"/>
    <property type="molecule type" value="Genomic_DNA"/>
</dbReference>
<organism evidence="6 7">
    <name type="scientific">Sulfobacillus acidophilus (strain ATCC 700253 / DSM 10332 / NAL)</name>
    <dbReference type="NCBI Taxonomy" id="679936"/>
    <lineage>
        <taxon>Bacteria</taxon>
        <taxon>Bacillati</taxon>
        <taxon>Bacillota</taxon>
        <taxon>Clostridia</taxon>
        <taxon>Eubacteriales</taxon>
        <taxon>Clostridiales Family XVII. Incertae Sedis</taxon>
        <taxon>Sulfobacillus</taxon>
    </lineage>
</organism>
<reference evidence="6 7" key="2">
    <citation type="journal article" date="2012" name="Stand. Genomic Sci.">
        <title>Complete genome sequence of the moderately thermophilic mineral-sulfide-oxidizing firmicute Sulfobacillus acidophilus type strain (NAL(T)).</title>
        <authorList>
            <person name="Anderson I."/>
            <person name="Chertkov O."/>
            <person name="Chen A."/>
            <person name="Saunders E."/>
            <person name="Lapidus A."/>
            <person name="Nolan M."/>
            <person name="Lucas S."/>
            <person name="Hammon N."/>
            <person name="Deshpande S."/>
            <person name="Cheng J.F."/>
            <person name="Han C."/>
            <person name="Tapia R."/>
            <person name="Goodwin L.A."/>
            <person name="Pitluck S."/>
            <person name="Liolios K."/>
            <person name="Pagani I."/>
            <person name="Ivanova N."/>
            <person name="Mikhailova N."/>
            <person name="Pati A."/>
            <person name="Palaniappan K."/>
            <person name="Land M."/>
            <person name="Pan C."/>
            <person name="Rohde M."/>
            <person name="Pukall R."/>
            <person name="Goker M."/>
            <person name="Detter J.C."/>
            <person name="Woyke T."/>
            <person name="Bristow J."/>
            <person name="Eisen J.A."/>
            <person name="Markowitz V."/>
            <person name="Hugenholtz P."/>
            <person name="Kyrpides N.C."/>
            <person name="Klenk H.P."/>
            <person name="Mavromatis K."/>
        </authorList>
    </citation>
    <scope>NUCLEOTIDE SEQUENCE [LARGE SCALE GENOMIC DNA]</scope>
    <source>
        <strain evidence="7">ATCC 700253 / DSM 10332 / NAL</strain>
    </source>
</reference>
<evidence type="ECO:0000313" key="7">
    <source>
        <dbReference type="Proteomes" id="UP000005439"/>
    </source>
</evidence>
<sequence length="488" mass="53513">MFWVILGAGLVVLALAGILVWWSIPWLSRRMIHHLLTRPMSDTWAELYLSMRSTPPVDFLYSSLRANTGDKVIRPLGSARPAHGLDDLAFVPAQLARRPVLETEPVELAVTLGRHRPRPLTFSMPLFLSGMAYGLALTKEARLALATASGEARIPLNSGQGPFLTEERALAYRYILQFGRWDWNRDPDILRQADMIEIQVGQGAMPGNAVIATPGEVGPEIKRLMRLGPDQAPIIHADLYLTRPDEPAALRDVVDYLRQIHPEVPIALKMGAGNELERDLDVALDAGVDVIVIDGTEGATGNAPITLSDHFGIPSLMALVRAERHLRITHTRDDVDLVISGGFREPGDFLKAYALGADAVGIGTIAMFALAHYQITEAVPLYPPTDLVFYRANPRIPLDVEKAARGLSNFLESCRTEMTIAIRTMGHTSVHQLNPQDLSSLDPEIARITGVRYAGHPWAHQSPATPGQKPSEKAPHGIRKAGGLHRAR</sequence>
<name>G8U0K9_SULAD</name>
<dbReference type="HOGENOM" id="CLU_023342_2_1_9"/>
<dbReference type="GO" id="GO:0015930">
    <property type="term" value="F:glutamate synthase activity"/>
    <property type="evidence" value="ECO:0007669"/>
    <property type="project" value="InterPro"/>
</dbReference>
<feature type="compositionally biased region" description="Basic residues" evidence="3">
    <location>
        <begin position="476"/>
        <end position="488"/>
    </location>
</feature>
<evidence type="ECO:0000256" key="3">
    <source>
        <dbReference type="SAM" id="MobiDB-lite"/>
    </source>
</evidence>
<feature type="region of interest" description="Disordered" evidence="3">
    <location>
        <begin position="457"/>
        <end position="488"/>
    </location>
</feature>
<dbReference type="Proteomes" id="UP000005439">
    <property type="component" value="Chromosome"/>
</dbReference>
<evidence type="ECO:0000256" key="2">
    <source>
        <dbReference type="PIRNR" id="PIRNR006429"/>
    </source>
</evidence>
<dbReference type="SUPFAM" id="SSF51395">
    <property type="entry name" value="FMN-linked oxidoreductases"/>
    <property type="match status" value="1"/>
</dbReference>
<dbReference type="InterPro" id="IPR024188">
    <property type="entry name" value="GltB"/>
</dbReference>
<comment type="similarity">
    <text evidence="1 2">Belongs to the glutamate synthase family.</text>
</comment>
<dbReference type="Pfam" id="PF01645">
    <property type="entry name" value="Glu_synthase"/>
    <property type="match status" value="1"/>
</dbReference>
<accession>G8U0K9</accession>
<dbReference type="AlphaFoldDB" id="G8U0K9"/>
<dbReference type="InterPro" id="IPR002932">
    <property type="entry name" value="Glu_synthdom"/>
</dbReference>
<keyword evidence="4" id="KW-1133">Transmembrane helix</keyword>
<evidence type="ECO:0000313" key="6">
    <source>
        <dbReference type="EMBL" id="AEW04231.1"/>
    </source>
</evidence>
<dbReference type="CDD" id="cd02808">
    <property type="entry name" value="GltS_FMN"/>
    <property type="match status" value="1"/>
</dbReference>
<dbReference type="PANTHER" id="PTHR43819">
    <property type="entry name" value="ARCHAEAL-TYPE GLUTAMATE SYNTHASE [NADPH]"/>
    <property type="match status" value="1"/>
</dbReference>
<reference evidence="7" key="1">
    <citation type="submission" date="2011-12" db="EMBL/GenBank/DDBJ databases">
        <title>The complete genome of chromosome of Sulfobacillus acidophilus DSM 10332.</title>
        <authorList>
            <person name="Lucas S."/>
            <person name="Han J."/>
            <person name="Lapidus A."/>
            <person name="Bruce D."/>
            <person name="Goodwin L."/>
            <person name="Pitluck S."/>
            <person name="Peters L."/>
            <person name="Kyrpides N."/>
            <person name="Mavromatis K."/>
            <person name="Ivanova N."/>
            <person name="Mikhailova N."/>
            <person name="Chertkov O."/>
            <person name="Saunders E."/>
            <person name="Detter J.C."/>
            <person name="Tapia R."/>
            <person name="Han C."/>
            <person name="Land M."/>
            <person name="Hauser L."/>
            <person name="Markowitz V."/>
            <person name="Cheng J.-F."/>
            <person name="Hugenholtz P."/>
            <person name="Woyke T."/>
            <person name="Wu D."/>
            <person name="Pukall R."/>
            <person name="Gehrich-Schroeter G."/>
            <person name="Schneider S."/>
            <person name="Klenk H.-P."/>
            <person name="Eisen J.A."/>
        </authorList>
    </citation>
    <scope>NUCLEOTIDE SEQUENCE [LARGE SCALE GENOMIC DNA]</scope>
    <source>
        <strain evidence="7">ATCC 700253 / DSM 10332 / NAL</strain>
    </source>
</reference>
<dbReference type="Gene3D" id="3.20.20.70">
    <property type="entry name" value="Aldolase class I"/>
    <property type="match status" value="1"/>
</dbReference>
<keyword evidence="4" id="KW-0472">Membrane</keyword>
<dbReference type="PATRIC" id="fig|679936.5.peg.773"/>